<evidence type="ECO:0000256" key="10">
    <source>
        <dbReference type="ARBA" id="ARBA00076996"/>
    </source>
</evidence>
<evidence type="ECO:0000313" key="15">
    <source>
        <dbReference type="Proteomes" id="UP000075787"/>
    </source>
</evidence>
<dbReference type="NCBIfam" id="NF006942">
    <property type="entry name" value="PRK09424.1"/>
    <property type="match status" value="1"/>
</dbReference>
<reference evidence="14 15" key="1">
    <citation type="submission" date="2015-12" db="EMBL/GenBank/DDBJ databases">
        <title>Genome sequence of Tistrella mobilis MCCC 1A02139.</title>
        <authorList>
            <person name="Lu L."/>
            <person name="Lai Q."/>
            <person name="Shao Z."/>
            <person name="Qian P."/>
        </authorList>
    </citation>
    <scope>NUCLEOTIDE SEQUENCE [LARGE SCALE GENOMIC DNA]</scope>
    <source>
        <strain evidence="14 15">MCCC 1A02139</strain>
    </source>
</reference>
<dbReference type="GO" id="GO:0005886">
    <property type="term" value="C:plasma membrane"/>
    <property type="evidence" value="ECO:0007669"/>
    <property type="project" value="TreeGrafter"/>
</dbReference>
<protein>
    <recommendedName>
        <fullName evidence="9">NAD(P) transhydrogenase subunit alpha part 1</fullName>
        <ecNumber evidence="3">7.1.1.1</ecNumber>
    </recommendedName>
    <alternativeName>
        <fullName evidence="11">Nicotinamide nucleotide transhydrogenase subunit alpha 1</fullName>
    </alternativeName>
    <alternativeName>
        <fullName evidence="10">Pyridine nucleotide transhydrogenase subunit alpha 1</fullName>
    </alternativeName>
</protein>
<dbReference type="GO" id="GO:0008750">
    <property type="term" value="F:proton-translocating NAD(P)+ transhydrogenase activity"/>
    <property type="evidence" value="ECO:0007669"/>
    <property type="project" value="UniProtKB-EC"/>
</dbReference>
<dbReference type="SUPFAM" id="SSF51735">
    <property type="entry name" value="NAD(P)-binding Rossmann-fold domains"/>
    <property type="match status" value="1"/>
</dbReference>
<dbReference type="CDD" id="cd05304">
    <property type="entry name" value="Rubrum_tdh"/>
    <property type="match status" value="1"/>
</dbReference>
<evidence type="ECO:0000256" key="6">
    <source>
        <dbReference type="ARBA" id="ARBA00022967"/>
    </source>
</evidence>
<comment type="catalytic activity">
    <reaction evidence="8">
        <text>NAD(+) + NADPH + H(+)(in) = NADH + NADP(+) + H(+)(out)</text>
        <dbReference type="Rhea" id="RHEA:47992"/>
        <dbReference type="ChEBI" id="CHEBI:15378"/>
        <dbReference type="ChEBI" id="CHEBI:57540"/>
        <dbReference type="ChEBI" id="CHEBI:57783"/>
        <dbReference type="ChEBI" id="CHEBI:57945"/>
        <dbReference type="ChEBI" id="CHEBI:58349"/>
        <dbReference type="EC" id="7.1.1.1"/>
    </reaction>
</comment>
<sequence length="379" mass="39354">MKIAVPRETRAHEKRVAATPETVKKYRDLGFEVVVEAGAGLGAAITDDAFKAAGAEIAADAAAALTGADLVLKVQAPDEAETAALPKGATLVAMLSPYTNRDLVKRLAEAGVTAFAMELVPRITRAQSMDVLSSQSNLAGYRAVIDAAAEFGRAMPMMMTAAGTVPPARVLVLGAGVAGLQAIATARRLGGVVSAFDVRPAVKEQVESLGASFVDVPNDEAASAETKGGYAREMSDAYKARQAQVLADHVKKNDMVITTAQIPGKPAPVLITEEMVASMKPGSVIVDLASETGGNCALTRHGEVVETPGGVRIVAFPNVPARVAVNAAQLYAKNLLTFVTLMVDKETKALKVDTADEIIAGTLLTQGGAVVHPNFKEAE</sequence>
<dbReference type="Gene3D" id="3.40.50.720">
    <property type="entry name" value="NAD(P)-binding Rossmann-like Domain"/>
    <property type="match status" value="2"/>
</dbReference>
<evidence type="ECO:0000256" key="7">
    <source>
        <dbReference type="ARBA" id="ARBA00023027"/>
    </source>
</evidence>
<dbReference type="GeneID" id="97242756"/>
<dbReference type="EMBL" id="LPZR01000200">
    <property type="protein sequence ID" value="KYO50373.1"/>
    <property type="molecule type" value="Genomic_DNA"/>
</dbReference>
<evidence type="ECO:0000256" key="1">
    <source>
        <dbReference type="ARBA" id="ARBA00003943"/>
    </source>
</evidence>
<dbReference type="Proteomes" id="UP000075787">
    <property type="component" value="Unassembled WGS sequence"/>
</dbReference>
<dbReference type="PANTHER" id="PTHR10160">
    <property type="entry name" value="NAD(P) TRANSHYDROGENASE"/>
    <property type="match status" value="1"/>
</dbReference>
<evidence type="ECO:0000256" key="11">
    <source>
        <dbReference type="ARBA" id="ARBA00084087"/>
    </source>
</evidence>
<evidence type="ECO:0000313" key="14">
    <source>
        <dbReference type="EMBL" id="KYO50373.1"/>
    </source>
</evidence>
<feature type="domain" description="Alanine dehydrogenase/pyridine nucleotide transhydrogenase N-terminal" evidence="13">
    <location>
        <begin position="4"/>
        <end position="139"/>
    </location>
</feature>
<evidence type="ECO:0000256" key="4">
    <source>
        <dbReference type="ARBA" id="ARBA00022741"/>
    </source>
</evidence>
<comment type="function">
    <text evidence="1">The transhydrogenation between NADH and NADP is coupled to respiration and ATP hydrolysis and functions as a proton pump across the membrane.</text>
</comment>
<dbReference type="FunFam" id="3.40.50.720:FF:000188">
    <property type="entry name" value="NAD(P) transhydrogenase alpha subunit 1"/>
    <property type="match status" value="1"/>
</dbReference>
<dbReference type="InterPro" id="IPR036291">
    <property type="entry name" value="NAD(P)-bd_dom_sf"/>
</dbReference>
<dbReference type="Pfam" id="PF05222">
    <property type="entry name" value="AlaDh_PNT_N"/>
    <property type="match status" value="1"/>
</dbReference>
<dbReference type="PANTHER" id="PTHR10160:SF19">
    <property type="entry name" value="PROTON-TRANSLOCATING NAD(P)(+) TRANSHYDROGENASE"/>
    <property type="match status" value="1"/>
</dbReference>
<gene>
    <name evidence="14" type="ORF">AUP44_13275</name>
</gene>
<dbReference type="SMART" id="SM01003">
    <property type="entry name" value="AlaDh_PNT_N"/>
    <property type="match status" value="1"/>
</dbReference>
<organism evidence="14 15">
    <name type="scientific">Tistrella mobilis</name>
    <dbReference type="NCBI Taxonomy" id="171437"/>
    <lineage>
        <taxon>Bacteria</taxon>
        <taxon>Pseudomonadati</taxon>
        <taxon>Pseudomonadota</taxon>
        <taxon>Alphaproteobacteria</taxon>
        <taxon>Geminicoccales</taxon>
        <taxon>Geminicoccaceae</taxon>
        <taxon>Tistrella</taxon>
    </lineage>
</organism>
<dbReference type="GO" id="GO:0006740">
    <property type="term" value="P:NADPH regeneration"/>
    <property type="evidence" value="ECO:0007669"/>
    <property type="project" value="TreeGrafter"/>
</dbReference>
<evidence type="ECO:0000256" key="9">
    <source>
        <dbReference type="ARBA" id="ARBA00071353"/>
    </source>
</evidence>
<dbReference type="EC" id="7.1.1.1" evidence="3"/>
<name>A0A162K2T5_9PROT</name>
<dbReference type="InterPro" id="IPR007886">
    <property type="entry name" value="AlaDH/PNT_N"/>
</dbReference>
<accession>A0A162K2T5</accession>
<dbReference type="SMART" id="SM01002">
    <property type="entry name" value="AlaDh_PNT_C"/>
    <property type="match status" value="1"/>
</dbReference>
<dbReference type="AlphaFoldDB" id="A0A162K2T5"/>
<keyword evidence="7" id="KW-0520">NAD</keyword>
<dbReference type="Pfam" id="PF01262">
    <property type="entry name" value="AlaDh_PNT_C"/>
    <property type="match status" value="1"/>
</dbReference>
<keyword evidence="5" id="KW-0521">NADP</keyword>
<comment type="caution">
    <text evidence="14">The sequence shown here is derived from an EMBL/GenBank/DDBJ whole genome shotgun (WGS) entry which is preliminary data.</text>
</comment>
<dbReference type="OrthoDB" id="9804592at2"/>
<dbReference type="SUPFAM" id="SSF52283">
    <property type="entry name" value="Formate/glycerate dehydrogenase catalytic domain-like"/>
    <property type="match status" value="1"/>
</dbReference>
<evidence type="ECO:0000259" key="12">
    <source>
        <dbReference type="SMART" id="SM01002"/>
    </source>
</evidence>
<dbReference type="InterPro" id="IPR007698">
    <property type="entry name" value="AlaDH/PNT_NAD(H)-bd"/>
</dbReference>
<feature type="domain" description="Alanine dehydrogenase/pyridine nucleotide transhydrogenase NAD(H)-binding" evidence="12">
    <location>
        <begin position="148"/>
        <end position="315"/>
    </location>
</feature>
<evidence type="ECO:0000256" key="2">
    <source>
        <dbReference type="ARBA" id="ARBA00005689"/>
    </source>
</evidence>
<evidence type="ECO:0000256" key="3">
    <source>
        <dbReference type="ARBA" id="ARBA00012943"/>
    </source>
</evidence>
<keyword evidence="4" id="KW-0547">Nucleotide-binding</keyword>
<dbReference type="RefSeq" id="WP_062768224.1">
    <property type="nucleotide sequence ID" value="NZ_CP121045.1"/>
</dbReference>
<dbReference type="GO" id="GO:0050661">
    <property type="term" value="F:NADP binding"/>
    <property type="evidence" value="ECO:0007669"/>
    <property type="project" value="TreeGrafter"/>
</dbReference>
<evidence type="ECO:0000259" key="13">
    <source>
        <dbReference type="SMART" id="SM01003"/>
    </source>
</evidence>
<keyword evidence="6" id="KW-1278">Translocase</keyword>
<evidence type="ECO:0000256" key="5">
    <source>
        <dbReference type="ARBA" id="ARBA00022857"/>
    </source>
</evidence>
<evidence type="ECO:0000256" key="8">
    <source>
        <dbReference type="ARBA" id="ARBA00048202"/>
    </source>
</evidence>
<comment type="similarity">
    <text evidence="2">Belongs to the AlaDH/PNT family.</text>
</comment>
<proteinExistence type="inferred from homology"/>